<dbReference type="EMBL" id="DVON01000092">
    <property type="protein sequence ID" value="HIV12356.1"/>
    <property type="molecule type" value="Genomic_DNA"/>
</dbReference>
<dbReference type="AlphaFoldDB" id="A0A9D1T5N4"/>
<evidence type="ECO:0000313" key="2">
    <source>
        <dbReference type="Proteomes" id="UP000886723"/>
    </source>
</evidence>
<reference evidence="1" key="1">
    <citation type="submission" date="2020-10" db="EMBL/GenBank/DDBJ databases">
        <authorList>
            <person name="Gilroy R."/>
        </authorList>
    </citation>
    <scope>NUCLEOTIDE SEQUENCE</scope>
    <source>
        <strain evidence="1">ChiBcec2-4451</strain>
    </source>
</reference>
<organism evidence="1 2">
    <name type="scientific">Candidatus Pullilachnospira stercoravium</name>
    <dbReference type="NCBI Taxonomy" id="2840913"/>
    <lineage>
        <taxon>Bacteria</taxon>
        <taxon>Bacillati</taxon>
        <taxon>Bacillota</taxon>
        <taxon>Clostridia</taxon>
        <taxon>Lachnospirales</taxon>
        <taxon>Lachnospiraceae</taxon>
        <taxon>Lachnospiraceae incertae sedis</taxon>
        <taxon>Candidatus Pullilachnospira</taxon>
    </lineage>
</organism>
<sequence length="48" mass="5597">MMKNSLSRRFLRSYKKNTAAIFFSFALTFLLLTVLLTLIHTNFRISGI</sequence>
<reference evidence="1" key="2">
    <citation type="journal article" date="2021" name="PeerJ">
        <title>Extensive microbial diversity within the chicken gut microbiome revealed by metagenomics and culture.</title>
        <authorList>
            <person name="Gilroy R."/>
            <person name="Ravi A."/>
            <person name="Getino M."/>
            <person name="Pursley I."/>
            <person name="Horton D.L."/>
            <person name="Alikhan N.F."/>
            <person name="Baker D."/>
            <person name="Gharbi K."/>
            <person name="Hall N."/>
            <person name="Watson M."/>
            <person name="Adriaenssens E.M."/>
            <person name="Foster-Nyarko E."/>
            <person name="Jarju S."/>
            <person name="Secka A."/>
            <person name="Antonio M."/>
            <person name="Oren A."/>
            <person name="Chaudhuri R.R."/>
            <person name="La Ragione R."/>
            <person name="Hildebrand F."/>
            <person name="Pallen M.J."/>
        </authorList>
    </citation>
    <scope>NUCLEOTIDE SEQUENCE</scope>
    <source>
        <strain evidence="1">ChiBcec2-4451</strain>
    </source>
</reference>
<comment type="caution">
    <text evidence="1">The sequence shown here is derived from an EMBL/GenBank/DDBJ whole genome shotgun (WGS) entry which is preliminary data.</text>
</comment>
<protein>
    <submittedName>
        <fullName evidence="1">Uncharacterized protein</fullName>
    </submittedName>
</protein>
<accession>A0A9D1T5N4</accession>
<dbReference type="Proteomes" id="UP000886723">
    <property type="component" value="Unassembled WGS sequence"/>
</dbReference>
<gene>
    <name evidence="1" type="ORF">IAA63_04345</name>
</gene>
<proteinExistence type="predicted"/>
<name>A0A9D1T5N4_9FIRM</name>
<evidence type="ECO:0000313" key="1">
    <source>
        <dbReference type="EMBL" id="HIV12356.1"/>
    </source>
</evidence>